<evidence type="ECO:0008006" key="3">
    <source>
        <dbReference type="Google" id="ProtNLM"/>
    </source>
</evidence>
<keyword evidence="1" id="KW-1133">Transmembrane helix</keyword>
<organism evidence="2">
    <name type="scientific">Telmatobacter sp. DSM 110680</name>
    <dbReference type="NCBI Taxonomy" id="3036704"/>
    <lineage>
        <taxon>Bacteria</taxon>
        <taxon>Pseudomonadati</taxon>
        <taxon>Acidobacteriota</taxon>
        <taxon>Terriglobia</taxon>
        <taxon>Terriglobales</taxon>
        <taxon>Acidobacteriaceae</taxon>
        <taxon>Telmatobacter</taxon>
    </lineage>
</organism>
<accession>A0AAU7DMI7</accession>
<name>A0AAU7DMI7_9BACT</name>
<reference evidence="2" key="1">
    <citation type="submission" date="2023-03" db="EMBL/GenBank/DDBJ databases">
        <title>Edaphobacter sp.</title>
        <authorList>
            <person name="Huber K.J."/>
            <person name="Papendorf J."/>
            <person name="Pilke C."/>
            <person name="Bunk B."/>
            <person name="Sproeer C."/>
            <person name="Pester M."/>
        </authorList>
    </citation>
    <scope>NUCLEOTIDE SEQUENCE</scope>
    <source>
        <strain evidence="2">DSM 110680</strain>
    </source>
</reference>
<feature type="transmembrane region" description="Helical" evidence="1">
    <location>
        <begin position="101"/>
        <end position="126"/>
    </location>
</feature>
<keyword evidence="1" id="KW-0472">Membrane</keyword>
<dbReference type="RefSeq" id="WP_348263755.1">
    <property type="nucleotide sequence ID" value="NZ_CP121196.1"/>
</dbReference>
<protein>
    <recommendedName>
        <fullName evidence="3">ABC-type transport system involved in multi-copper enzyme maturation, permease component</fullName>
    </recommendedName>
</protein>
<dbReference type="EMBL" id="CP121196">
    <property type="protein sequence ID" value="XBH18531.1"/>
    <property type="molecule type" value="Genomic_DNA"/>
</dbReference>
<feature type="transmembrane region" description="Helical" evidence="1">
    <location>
        <begin position="138"/>
        <end position="157"/>
    </location>
</feature>
<feature type="transmembrane region" description="Helical" evidence="1">
    <location>
        <begin position="59"/>
        <end position="80"/>
    </location>
</feature>
<evidence type="ECO:0000313" key="2">
    <source>
        <dbReference type="EMBL" id="XBH18531.1"/>
    </source>
</evidence>
<feature type="transmembrane region" description="Helical" evidence="1">
    <location>
        <begin position="227"/>
        <end position="246"/>
    </location>
</feature>
<sequence>MKQILHIFVKDARHQWLEILISLVVTAALVFTCPSRWHAGAMMYGSAVSFSAFGLVSDLPNLLVFLVPLSWWLLISPLIHDEKLVGDRQFWVTRPYEWKKLLAAKVLFLIVFLYTPLLLAQCLMLAEAGFSPFSSFRGILYDSLLITCVLALPLVALATVTRNFARMTLAVLGGIVCLIAIVLLLATYHSPDRTALPHQGEITVFIAFFVCLAVIIVQYWRRSARVSWVLLALLVVLFGAFSMGGAPDNAQMDRDYPGNQQKVVAAQFAYQEKEGTAASALVAQRDRVGISIPVLVSGVPDGTVTIPDFLKVTLQSSGGTRWTSAWQSISMNKFFPGERVASAQFTMPRVVYDELIGKPLSVQITFALSQARAEKVERFNLGQDDFAASGLRICTAIRGFAEPPDEIGGIACRAPLEPELTLVNSAWSSAPCSGTSPKTDDSVQSAAWIGSLEKASMEFGIVPVWSSAVNLSNQFVTGSDGPTKVRHLCAGTPVTFTKYTLMARTQTTLGMNGFQLPRLNAGQLRVITSE</sequence>
<evidence type="ECO:0000256" key="1">
    <source>
        <dbReference type="SAM" id="Phobius"/>
    </source>
</evidence>
<feature type="transmembrane region" description="Helical" evidence="1">
    <location>
        <begin position="20"/>
        <end position="39"/>
    </location>
</feature>
<feature type="transmembrane region" description="Helical" evidence="1">
    <location>
        <begin position="169"/>
        <end position="190"/>
    </location>
</feature>
<proteinExistence type="predicted"/>
<keyword evidence="1" id="KW-0812">Transmembrane</keyword>
<dbReference type="AlphaFoldDB" id="A0AAU7DMI7"/>
<gene>
    <name evidence="2" type="ORF">P8935_04150</name>
</gene>
<feature type="transmembrane region" description="Helical" evidence="1">
    <location>
        <begin position="202"/>
        <end position="220"/>
    </location>
</feature>